<dbReference type="GO" id="GO:0010181">
    <property type="term" value="F:FMN binding"/>
    <property type="evidence" value="ECO:0007669"/>
    <property type="project" value="UniProtKB-UniRule"/>
</dbReference>
<comment type="similarity">
    <text evidence="9">Belongs to the Dus family. DusA subfamily.</text>
</comment>
<dbReference type="Gene3D" id="3.20.20.70">
    <property type="entry name" value="Aldolase class I"/>
    <property type="match status" value="1"/>
</dbReference>
<evidence type="ECO:0000313" key="12">
    <source>
        <dbReference type="Proteomes" id="UP000295212"/>
    </source>
</evidence>
<evidence type="ECO:0000256" key="5">
    <source>
        <dbReference type="ARBA" id="ARBA00022694"/>
    </source>
</evidence>
<evidence type="ECO:0000256" key="3">
    <source>
        <dbReference type="ARBA" id="ARBA00022630"/>
    </source>
</evidence>
<dbReference type="InterPro" id="IPR035587">
    <property type="entry name" value="DUS-like_FMN-bd"/>
</dbReference>
<dbReference type="EC" id="1.3.1.91" evidence="9"/>
<dbReference type="AlphaFoldDB" id="A0A4R6ZTY8"/>
<evidence type="ECO:0000313" key="11">
    <source>
        <dbReference type="EMBL" id="TDR56267.1"/>
    </source>
</evidence>
<dbReference type="InterPro" id="IPR004653">
    <property type="entry name" value="DusA"/>
</dbReference>
<dbReference type="GO" id="GO:0102264">
    <property type="term" value="F:tRNA-dihydrouridine20 synthase activity"/>
    <property type="evidence" value="ECO:0007669"/>
    <property type="project" value="UniProtKB-EC"/>
</dbReference>
<dbReference type="GO" id="GO:0050660">
    <property type="term" value="F:flavin adenine dinucleotide binding"/>
    <property type="evidence" value="ECO:0007669"/>
    <property type="project" value="InterPro"/>
</dbReference>
<feature type="site" description="Interacts with tRNA; defines subfamily-specific binding signature" evidence="9">
    <location>
        <position position="229"/>
    </location>
</feature>
<dbReference type="InterPro" id="IPR013785">
    <property type="entry name" value="Aldolase_TIM"/>
</dbReference>
<feature type="domain" description="DUS-like FMN-binding" evidence="10">
    <location>
        <begin position="60"/>
        <end position="360"/>
    </location>
</feature>
<dbReference type="CDD" id="cd02801">
    <property type="entry name" value="DUS_like_FMN"/>
    <property type="match status" value="1"/>
</dbReference>
<dbReference type="PANTHER" id="PTHR42907:SF1">
    <property type="entry name" value="FMN-LINKED OXIDOREDUCTASES SUPERFAMILY PROTEIN"/>
    <property type="match status" value="1"/>
</dbReference>
<keyword evidence="6 9" id="KW-0521">NADP</keyword>
<comment type="catalytic activity">
    <reaction evidence="9">
        <text>5,6-dihydrouridine(20a) in tRNA + NADP(+) = uridine(20a) in tRNA + NADPH + H(+)</text>
        <dbReference type="Rhea" id="RHEA:53344"/>
        <dbReference type="Rhea" id="RHEA-COMP:13535"/>
        <dbReference type="Rhea" id="RHEA-COMP:13536"/>
        <dbReference type="ChEBI" id="CHEBI:15378"/>
        <dbReference type="ChEBI" id="CHEBI:57783"/>
        <dbReference type="ChEBI" id="CHEBI:58349"/>
        <dbReference type="ChEBI" id="CHEBI:65315"/>
        <dbReference type="ChEBI" id="CHEBI:74443"/>
    </reaction>
</comment>
<dbReference type="PROSITE" id="PS01136">
    <property type="entry name" value="UPF0034"/>
    <property type="match status" value="1"/>
</dbReference>
<dbReference type="Pfam" id="PF01207">
    <property type="entry name" value="Dus"/>
    <property type="match status" value="1"/>
</dbReference>
<keyword evidence="7 9" id="KW-0694">RNA-binding</keyword>
<gene>
    <name evidence="9" type="primary">dusA</name>
    <name evidence="11" type="ORF">DFP85_104191</name>
</gene>
<reference evidence="11 12" key="1">
    <citation type="submission" date="2019-03" db="EMBL/GenBank/DDBJ databases">
        <title>Genomic Encyclopedia of Type Strains, Phase III (KMG-III): the genomes of soil and plant-associated and newly described type strains.</title>
        <authorList>
            <person name="Whitman W."/>
        </authorList>
    </citation>
    <scope>NUCLEOTIDE SEQUENCE [LARGE SCALE GENOMIC DNA]</scope>
    <source>
        <strain evidence="11 12">CECT 5797</strain>
    </source>
</reference>
<evidence type="ECO:0000256" key="9">
    <source>
        <dbReference type="HAMAP-Rule" id="MF_02041"/>
    </source>
</evidence>
<dbReference type="InterPro" id="IPR018517">
    <property type="entry name" value="tRNA_hU_synthase_CS"/>
</dbReference>
<dbReference type="Proteomes" id="UP000295212">
    <property type="component" value="Unassembled WGS sequence"/>
</dbReference>
<dbReference type="HAMAP" id="MF_02041">
    <property type="entry name" value="DusA_subfam"/>
    <property type="match status" value="1"/>
</dbReference>
<evidence type="ECO:0000256" key="1">
    <source>
        <dbReference type="ARBA" id="ARBA00001917"/>
    </source>
</evidence>
<feature type="site" description="Interacts with tRNA; defines subfamily-specific binding signature" evidence="9">
    <location>
        <position position="348"/>
    </location>
</feature>
<dbReference type="NCBIfam" id="NF008774">
    <property type="entry name" value="PRK11815.1"/>
    <property type="match status" value="1"/>
</dbReference>
<dbReference type="SUPFAM" id="SSF51395">
    <property type="entry name" value="FMN-linked oxidoreductases"/>
    <property type="match status" value="1"/>
</dbReference>
<sequence>MRALVFPRVRFSRISQGRQGSRAYHPASIGQKLTGTGRIAAFPTDTPVMPMPQLDRTFSVAPMMDWTTRDYRAFARTLTRRALLYTEMVTTGAILHGSPRSRFLGHDDVEHPLALQLGGSDAGELAECAAIAEAWGYDEVNLNVGCPSDRVQNNLIGACLMGHPEKVAAAVRAMREAVSIPVTVKCRIGIDDQDEDADLERFIATVAQAGCDTFIVHARKAWLEGLSPKENRDIPPLNYGRVHRLKASHPELHIGINGGLKTLDACREQLDLVDSVMVGREAYQNPWLLAGVDAGLYGVAGPAESRHAAARALRPYIARRLEEGAKLNHVTRHLLGLFQGQPGGRKFRRHLSEHAHREGAGLTVFDDALRLVPEREAAAVA</sequence>
<feature type="binding site" evidence="9">
    <location>
        <position position="116"/>
    </location>
    <ligand>
        <name>FMN</name>
        <dbReference type="ChEBI" id="CHEBI:58210"/>
    </ligand>
</feature>
<feature type="site" description="Interacts with tRNA" evidence="9">
    <location>
        <position position="143"/>
    </location>
</feature>
<name>A0A4R6ZTY8_9GAMM</name>
<comment type="catalytic activity">
    <reaction evidence="9">
        <text>5,6-dihydrouridine(20) in tRNA + NADP(+) = uridine(20) in tRNA + NADPH + H(+)</text>
        <dbReference type="Rhea" id="RHEA:53336"/>
        <dbReference type="Rhea" id="RHEA-COMP:13533"/>
        <dbReference type="Rhea" id="RHEA-COMP:13534"/>
        <dbReference type="ChEBI" id="CHEBI:15378"/>
        <dbReference type="ChEBI" id="CHEBI:57783"/>
        <dbReference type="ChEBI" id="CHEBI:58349"/>
        <dbReference type="ChEBI" id="CHEBI:65315"/>
        <dbReference type="ChEBI" id="CHEBI:74443"/>
        <dbReference type="EC" id="1.3.1.91"/>
    </reaction>
</comment>
<feature type="binding site" evidence="9">
    <location>
        <position position="217"/>
    </location>
    <ligand>
        <name>FMN</name>
        <dbReference type="ChEBI" id="CHEBI:58210"/>
    </ligand>
</feature>
<proteinExistence type="inferred from homology"/>
<feature type="binding site" evidence="9">
    <location>
        <position position="185"/>
    </location>
    <ligand>
        <name>FMN</name>
        <dbReference type="ChEBI" id="CHEBI:58210"/>
    </ligand>
</feature>
<comment type="catalytic activity">
    <reaction evidence="9">
        <text>5,6-dihydrouridine(20a) in tRNA + NAD(+) = uridine(20a) in tRNA + NADH + H(+)</text>
        <dbReference type="Rhea" id="RHEA:53348"/>
        <dbReference type="Rhea" id="RHEA-COMP:13535"/>
        <dbReference type="Rhea" id="RHEA-COMP:13536"/>
        <dbReference type="ChEBI" id="CHEBI:15378"/>
        <dbReference type="ChEBI" id="CHEBI:57540"/>
        <dbReference type="ChEBI" id="CHEBI:57945"/>
        <dbReference type="ChEBI" id="CHEBI:65315"/>
        <dbReference type="ChEBI" id="CHEBI:74443"/>
    </reaction>
</comment>
<organism evidence="11 12">
    <name type="scientific">Halomonas ventosae</name>
    <dbReference type="NCBI Taxonomy" id="229007"/>
    <lineage>
        <taxon>Bacteria</taxon>
        <taxon>Pseudomonadati</taxon>
        <taxon>Pseudomonadota</taxon>
        <taxon>Gammaproteobacteria</taxon>
        <taxon>Oceanospirillales</taxon>
        <taxon>Halomonadaceae</taxon>
        <taxon>Halomonas</taxon>
    </lineage>
</organism>
<keyword evidence="8 9" id="KW-0560">Oxidoreductase</keyword>
<comment type="function">
    <text evidence="9">Catalyzes the synthesis of 5,6-dihydrouridine (D), a modified base found in the D-loop of most tRNAs, via the reduction of the C5-C6 double bond in target uridines. Specifically modifies U20 and U20a in tRNAs.</text>
</comment>
<evidence type="ECO:0000256" key="7">
    <source>
        <dbReference type="ARBA" id="ARBA00022884"/>
    </source>
</evidence>
<keyword evidence="3 9" id="KW-0285">Flavoprotein</keyword>
<dbReference type="PANTHER" id="PTHR42907">
    <property type="entry name" value="FMN-LINKED OXIDOREDUCTASES SUPERFAMILY PROTEIN"/>
    <property type="match status" value="1"/>
</dbReference>
<comment type="cofactor">
    <cofactor evidence="1 9">
        <name>FMN</name>
        <dbReference type="ChEBI" id="CHEBI:58210"/>
    </cofactor>
</comment>
<dbReference type="EMBL" id="SNZJ01000004">
    <property type="protein sequence ID" value="TDR56267.1"/>
    <property type="molecule type" value="Genomic_DNA"/>
</dbReference>
<feature type="site" description="Interacts with tRNA; defines subfamily-specific binding signature" evidence="9">
    <location>
        <position position="345"/>
    </location>
</feature>
<feature type="binding site" evidence="9">
    <location>
        <begin position="257"/>
        <end position="259"/>
    </location>
    <ligand>
        <name>FMN</name>
        <dbReference type="ChEBI" id="CHEBI:58210"/>
    </ligand>
</feature>
<feature type="binding site" evidence="9">
    <location>
        <begin position="62"/>
        <end position="64"/>
    </location>
    <ligand>
        <name>FMN</name>
        <dbReference type="ChEBI" id="CHEBI:58210"/>
    </ligand>
</feature>
<dbReference type="GO" id="GO:0102266">
    <property type="term" value="F:tRNA-dihydrouridine20a synthase activity"/>
    <property type="evidence" value="ECO:0007669"/>
    <property type="project" value="RHEA"/>
</dbReference>
<feature type="site" description="Interacts with tRNA" evidence="9">
    <location>
        <position position="232"/>
    </location>
</feature>
<dbReference type="NCBIfam" id="TIGR00742">
    <property type="entry name" value="yjbN"/>
    <property type="match status" value="1"/>
</dbReference>
<feature type="active site" description="Proton donor" evidence="9">
    <location>
        <position position="146"/>
    </location>
</feature>
<feature type="binding site" evidence="9">
    <location>
        <begin position="279"/>
        <end position="280"/>
    </location>
    <ligand>
        <name>FMN</name>
        <dbReference type="ChEBI" id="CHEBI:58210"/>
    </ligand>
</feature>
<accession>A0A4R6ZTY8</accession>
<evidence type="ECO:0000256" key="8">
    <source>
        <dbReference type="ARBA" id="ARBA00023002"/>
    </source>
</evidence>
<comment type="catalytic activity">
    <reaction evidence="9">
        <text>5,6-dihydrouridine(20) in tRNA + NAD(+) = uridine(20) in tRNA + NADH + H(+)</text>
        <dbReference type="Rhea" id="RHEA:53340"/>
        <dbReference type="Rhea" id="RHEA-COMP:13533"/>
        <dbReference type="Rhea" id="RHEA-COMP:13534"/>
        <dbReference type="ChEBI" id="CHEBI:15378"/>
        <dbReference type="ChEBI" id="CHEBI:57540"/>
        <dbReference type="ChEBI" id="CHEBI:57945"/>
        <dbReference type="ChEBI" id="CHEBI:65315"/>
        <dbReference type="ChEBI" id="CHEBI:74443"/>
        <dbReference type="EC" id="1.3.1.91"/>
    </reaction>
</comment>
<evidence type="ECO:0000256" key="6">
    <source>
        <dbReference type="ARBA" id="ARBA00022857"/>
    </source>
</evidence>
<comment type="caution">
    <text evidence="11">The sequence shown here is derived from an EMBL/GenBank/DDBJ whole genome shotgun (WGS) entry which is preliminary data.</text>
</comment>
<dbReference type="GO" id="GO:0000049">
    <property type="term" value="F:tRNA binding"/>
    <property type="evidence" value="ECO:0007669"/>
    <property type="project" value="UniProtKB-UniRule"/>
</dbReference>
<evidence type="ECO:0000256" key="4">
    <source>
        <dbReference type="ARBA" id="ARBA00022643"/>
    </source>
</evidence>
<keyword evidence="2 9" id="KW-0820">tRNA-binding</keyword>
<protein>
    <recommendedName>
        <fullName evidence="9">tRNA-dihydrouridine(20/20a) synthase</fullName>
        <ecNumber evidence="9">1.3.1.91</ecNumber>
    </recommendedName>
    <alternativeName>
        <fullName evidence="9">U20-specific dihydrouridine synthase</fullName>
        <shortName evidence="9">U20-specific Dus</shortName>
    </alternativeName>
    <alternativeName>
        <fullName evidence="9">tRNA-dihydrouridine synthase A</fullName>
    </alternativeName>
</protein>
<evidence type="ECO:0000259" key="10">
    <source>
        <dbReference type="Pfam" id="PF01207"/>
    </source>
</evidence>
<evidence type="ECO:0000256" key="2">
    <source>
        <dbReference type="ARBA" id="ARBA00022555"/>
    </source>
</evidence>
<dbReference type="Gene3D" id="1.20.120.1460">
    <property type="match status" value="1"/>
</dbReference>
<keyword evidence="4 9" id="KW-0288">FMN</keyword>
<keyword evidence="5 9" id="KW-0819">tRNA processing</keyword>